<evidence type="ECO:0000313" key="2">
    <source>
        <dbReference type="Proteomes" id="UP001238088"/>
    </source>
</evidence>
<comment type="caution">
    <text evidence="1">The sequence shown here is derived from an EMBL/GenBank/DDBJ whole genome shotgun (WGS) entry which is preliminary data.</text>
</comment>
<dbReference type="RefSeq" id="WP_307471640.1">
    <property type="nucleotide sequence ID" value="NZ_JAUSUB010000002.1"/>
</dbReference>
<protein>
    <submittedName>
        <fullName evidence="1">Uncharacterized protein</fullName>
    </submittedName>
</protein>
<organism evidence="1 2">
    <name type="scientific">Cytobacillus purgationiresistens</name>
    <dbReference type="NCBI Taxonomy" id="863449"/>
    <lineage>
        <taxon>Bacteria</taxon>
        <taxon>Bacillati</taxon>
        <taxon>Bacillota</taxon>
        <taxon>Bacilli</taxon>
        <taxon>Bacillales</taxon>
        <taxon>Bacillaceae</taxon>
        <taxon>Cytobacillus</taxon>
    </lineage>
</organism>
<accession>A0ABU0ABP4</accession>
<name>A0ABU0ABP4_9BACI</name>
<dbReference type="Proteomes" id="UP001238088">
    <property type="component" value="Unassembled WGS sequence"/>
</dbReference>
<gene>
    <name evidence="1" type="ORF">J2S17_000542</name>
</gene>
<sequence>MSSFTIYKLSTAEQLDLFYTTDGKLNLEEVSRAMNENVATIGKDGKISGEGFINPTITNRSGISVLEAFGTDLVNLGNYFDTTFHEDNVTITESQYTFYSKSRILITENSDLILKFDNSTEEKVKGKVKALVEGLGFETILFKLDDSLLRRIQNNNDFTWSAAKLDRVDKDGDKTTKVSYEIDLADDVHPSEVDEAYRQYGKMSHLKFEAPYESAGSTTNITVSLYNNGHRVFFEEQELGISNVHDFIVYLMNKLNEV</sequence>
<proteinExistence type="predicted"/>
<dbReference type="EMBL" id="JAUSUB010000002">
    <property type="protein sequence ID" value="MDQ0268673.1"/>
    <property type="molecule type" value="Genomic_DNA"/>
</dbReference>
<reference evidence="1 2" key="1">
    <citation type="submission" date="2023-07" db="EMBL/GenBank/DDBJ databases">
        <title>Genomic Encyclopedia of Type Strains, Phase IV (KMG-IV): sequencing the most valuable type-strain genomes for metagenomic binning, comparative biology and taxonomic classification.</title>
        <authorList>
            <person name="Goeker M."/>
        </authorList>
    </citation>
    <scope>NUCLEOTIDE SEQUENCE [LARGE SCALE GENOMIC DNA]</scope>
    <source>
        <strain evidence="1 2">DSM 23494</strain>
    </source>
</reference>
<evidence type="ECO:0000313" key="1">
    <source>
        <dbReference type="EMBL" id="MDQ0268673.1"/>
    </source>
</evidence>
<keyword evidence="2" id="KW-1185">Reference proteome</keyword>